<protein>
    <submittedName>
        <fullName evidence="2">Uncharacterized protein</fullName>
    </submittedName>
</protein>
<feature type="region of interest" description="Disordered" evidence="1">
    <location>
        <begin position="213"/>
        <end position="243"/>
    </location>
</feature>
<reference evidence="2 3" key="1">
    <citation type="submission" date="2016-03" db="EMBL/GenBank/DDBJ databases">
        <title>Comparative genomics of Pseudogymnoascus destructans, the fungus causing white-nose syndrome of bats.</title>
        <authorList>
            <person name="Palmer J.M."/>
            <person name="Drees K.P."/>
            <person name="Foster J.T."/>
            <person name="Lindner D.L."/>
        </authorList>
    </citation>
    <scope>NUCLEOTIDE SEQUENCE [LARGE SCALE GENOMIC DNA]</scope>
    <source>
        <strain evidence="2 3">UAMH 10579</strain>
    </source>
</reference>
<evidence type="ECO:0000256" key="1">
    <source>
        <dbReference type="SAM" id="MobiDB-lite"/>
    </source>
</evidence>
<dbReference type="Proteomes" id="UP000091956">
    <property type="component" value="Unassembled WGS sequence"/>
</dbReference>
<feature type="compositionally biased region" description="Low complexity" evidence="1">
    <location>
        <begin position="158"/>
        <end position="175"/>
    </location>
</feature>
<sequence>MDSGDQVMQFFDREYNKALALYNDGDKEEECIAAAQDLLQKPDLPRYHRIMTLILLSAASTNWNDAEDSRLEAERLWDQTHRHYSRVDDPDASQTLTELRVDLDVVKELQIEELEKLERMFGEYDGEYDVDDEEEGDEEEYEKEQEREEDVEIDVDVDAAATSAASDASDAAPTALSNAASDTKSERSLHGTEGNTPDVASCEHAMDKVELSASNEAEDATNTKSDEGTEDQKAPATTQRRNKLTGACASKLARKVVWPIVPASPLFAVALQVVNSNMPMLGRMMDCVHVPPVLHSTGIR</sequence>
<dbReference type="EMBL" id="KV460229">
    <property type="protein sequence ID" value="OBT96284.1"/>
    <property type="molecule type" value="Genomic_DNA"/>
</dbReference>
<gene>
    <name evidence="2" type="ORF">VE01_05795</name>
</gene>
<dbReference type="GeneID" id="28839181"/>
<feature type="region of interest" description="Disordered" evidence="1">
    <location>
        <begin position="120"/>
        <end position="199"/>
    </location>
</feature>
<dbReference type="OrthoDB" id="3440281at2759"/>
<feature type="compositionally biased region" description="Basic and acidic residues" evidence="1">
    <location>
        <begin position="224"/>
        <end position="233"/>
    </location>
</feature>
<evidence type="ECO:0000313" key="3">
    <source>
        <dbReference type="Proteomes" id="UP000091956"/>
    </source>
</evidence>
<feature type="compositionally biased region" description="Acidic residues" evidence="1">
    <location>
        <begin position="124"/>
        <end position="157"/>
    </location>
</feature>
<feature type="compositionally biased region" description="Polar residues" evidence="1">
    <location>
        <begin position="213"/>
        <end position="223"/>
    </location>
</feature>
<proteinExistence type="predicted"/>
<reference evidence="3" key="2">
    <citation type="journal article" date="2018" name="Nat. Commun.">
        <title>Extreme sensitivity to ultraviolet light in the fungal pathogen causing white-nose syndrome of bats.</title>
        <authorList>
            <person name="Palmer J.M."/>
            <person name="Drees K.P."/>
            <person name="Foster J.T."/>
            <person name="Lindner D.L."/>
        </authorList>
    </citation>
    <scope>NUCLEOTIDE SEQUENCE [LARGE SCALE GENOMIC DNA]</scope>
    <source>
        <strain evidence="3">UAMH 10579</strain>
    </source>
</reference>
<accession>A0A1B8GKD1</accession>
<evidence type="ECO:0000313" key="2">
    <source>
        <dbReference type="EMBL" id="OBT96284.1"/>
    </source>
</evidence>
<dbReference type="RefSeq" id="XP_018130017.1">
    <property type="nucleotide sequence ID" value="XM_018275254.1"/>
</dbReference>
<organism evidence="2 3">
    <name type="scientific">Pseudogymnoascus verrucosus</name>
    <dbReference type="NCBI Taxonomy" id="342668"/>
    <lineage>
        <taxon>Eukaryota</taxon>
        <taxon>Fungi</taxon>
        <taxon>Dikarya</taxon>
        <taxon>Ascomycota</taxon>
        <taxon>Pezizomycotina</taxon>
        <taxon>Leotiomycetes</taxon>
        <taxon>Thelebolales</taxon>
        <taxon>Thelebolaceae</taxon>
        <taxon>Pseudogymnoascus</taxon>
    </lineage>
</organism>
<name>A0A1B8GKD1_9PEZI</name>
<dbReference type="AlphaFoldDB" id="A0A1B8GKD1"/>
<keyword evidence="3" id="KW-1185">Reference proteome</keyword>